<feature type="compositionally biased region" description="Basic and acidic residues" evidence="1">
    <location>
        <begin position="109"/>
        <end position="125"/>
    </location>
</feature>
<dbReference type="EMBL" id="BMGD01000006">
    <property type="protein sequence ID" value="GGB74528.1"/>
    <property type="molecule type" value="Genomic_DNA"/>
</dbReference>
<evidence type="ECO:0000313" key="3">
    <source>
        <dbReference type="Proteomes" id="UP000614261"/>
    </source>
</evidence>
<protein>
    <recommendedName>
        <fullName evidence="4">Flagellar export protein FliJ</fullName>
    </recommendedName>
</protein>
<keyword evidence="3" id="KW-1185">Reference proteome</keyword>
<reference evidence="3" key="1">
    <citation type="journal article" date="2019" name="Int. J. Syst. Evol. Microbiol.">
        <title>The Global Catalogue of Microorganisms (GCM) 10K type strain sequencing project: providing services to taxonomists for standard genome sequencing and annotation.</title>
        <authorList>
            <consortium name="The Broad Institute Genomics Platform"/>
            <consortium name="The Broad Institute Genome Sequencing Center for Infectious Disease"/>
            <person name="Wu L."/>
            <person name="Ma J."/>
        </authorList>
    </citation>
    <scope>NUCLEOTIDE SEQUENCE [LARGE SCALE GENOMIC DNA]</scope>
    <source>
        <strain evidence="3">CGMCC 1.12851</strain>
    </source>
</reference>
<gene>
    <name evidence="2" type="ORF">GCM10010833_32180</name>
</gene>
<evidence type="ECO:0008006" key="4">
    <source>
        <dbReference type="Google" id="ProtNLM"/>
    </source>
</evidence>
<accession>A0ABQ1JRH6</accession>
<dbReference type="RefSeq" id="WP_188515457.1">
    <property type="nucleotide sequence ID" value="NZ_BMGD01000006.1"/>
</dbReference>
<comment type="caution">
    <text evidence="2">The sequence shown here is derived from an EMBL/GenBank/DDBJ whole genome shotgun (WGS) entry which is preliminary data.</text>
</comment>
<evidence type="ECO:0000313" key="2">
    <source>
        <dbReference type="EMBL" id="GGB74528.1"/>
    </source>
</evidence>
<organism evidence="2 3">
    <name type="scientific">Blastomonas aquatica</name>
    <dbReference type="NCBI Taxonomy" id="1510276"/>
    <lineage>
        <taxon>Bacteria</taxon>
        <taxon>Pseudomonadati</taxon>
        <taxon>Pseudomonadota</taxon>
        <taxon>Alphaproteobacteria</taxon>
        <taxon>Sphingomonadales</taxon>
        <taxon>Sphingomonadaceae</taxon>
        <taxon>Blastomonas</taxon>
    </lineage>
</organism>
<evidence type="ECO:0000256" key="1">
    <source>
        <dbReference type="SAM" id="MobiDB-lite"/>
    </source>
</evidence>
<name>A0ABQ1JRH6_9SPHN</name>
<proteinExistence type="predicted"/>
<dbReference type="Proteomes" id="UP000614261">
    <property type="component" value="Unassembled WGS sequence"/>
</dbReference>
<feature type="region of interest" description="Disordered" evidence="1">
    <location>
        <begin position="109"/>
        <end position="148"/>
    </location>
</feature>
<sequence length="148" mass="16977">MRTPFDTVIRTRRREIDHMRLTIHAESTRIVEIDEASQALRDELLVEYEVASQAWAMSTEAYVRRTLSKRAQLHAQRLAASQEIDRLRSQASEAYGSMVVLENAADGFRSESRRRQQRADQRTVDDLTASRSARRAGSEPLRLTCDEA</sequence>